<feature type="transmembrane region" description="Helical" evidence="5">
    <location>
        <begin position="380"/>
        <end position="399"/>
    </location>
</feature>
<dbReference type="GO" id="GO:0016020">
    <property type="term" value="C:membrane"/>
    <property type="evidence" value="ECO:0007669"/>
    <property type="project" value="UniProtKB-SubCell"/>
</dbReference>
<evidence type="ECO:0000256" key="1">
    <source>
        <dbReference type="ARBA" id="ARBA00004141"/>
    </source>
</evidence>
<dbReference type="PROSITE" id="PS50850">
    <property type="entry name" value="MFS"/>
    <property type="match status" value="1"/>
</dbReference>
<evidence type="ECO:0000256" key="3">
    <source>
        <dbReference type="ARBA" id="ARBA00022989"/>
    </source>
</evidence>
<feature type="transmembrane region" description="Helical" evidence="5">
    <location>
        <begin position="300"/>
        <end position="319"/>
    </location>
</feature>
<feature type="transmembrane region" description="Helical" evidence="5">
    <location>
        <begin position="339"/>
        <end position="359"/>
    </location>
</feature>
<accession>A0A6A6UHF3</accession>
<dbReference type="PANTHER" id="PTHR23502">
    <property type="entry name" value="MAJOR FACILITATOR SUPERFAMILY"/>
    <property type="match status" value="1"/>
</dbReference>
<evidence type="ECO:0000259" key="6">
    <source>
        <dbReference type="PROSITE" id="PS50850"/>
    </source>
</evidence>
<keyword evidence="8" id="KW-1185">Reference proteome</keyword>
<dbReference type="InterPro" id="IPR020846">
    <property type="entry name" value="MFS_dom"/>
</dbReference>
<evidence type="ECO:0000256" key="4">
    <source>
        <dbReference type="ARBA" id="ARBA00023136"/>
    </source>
</evidence>
<keyword evidence="2 5" id="KW-0812">Transmembrane</keyword>
<dbReference type="AlphaFoldDB" id="A0A6A6UHF3"/>
<dbReference type="InterPro" id="IPR036259">
    <property type="entry name" value="MFS_trans_sf"/>
</dbReference>
<evidence type="ECO:0000313" key="7">
    <source>
        <dbReference type="EMBL" id="KAF2671612.1"/>
    </source>
</evidence>
<feature type="transmembrane region" description="Helical" evidence="5">
    <location>
        <begin position="198"/>
        <end position="219"/>
    </location>
</feature>
<feature type="transmembrane region" description="Helical" evidence="5">
    <location>
        <begin position="439"/>
        <end position="461"/>
    </location>
</feature>
<feature type="domain" description="Major facilitator superfamily (MFS) profile" evidence="6">
    <location>
        <begin position="70"/>
        <end position="497"/>
    </location>
</feature>
<dbReference type="CDD" id="cd17323">
    <property type="entry name" value="MFS_Tpo1_MDR_like"/>
    <property type="match status" value="1"/>
</dbReference>
<evidence type="ECO:0000256" key="5">
    <source>
        <dbReference type="SAM" id="Phobius"/>
    </source>
</evidence>
<proteinExistence type="predicted"/>
<feature type="transmembrane region" description="Helical" evidence="5">
    <location>
        <begin position="104"/>
        <end position="125"/>
    </location>
</feature>
<evidence type="ECO:0000256" key="2">
    <source>
        <dbReference type="ARBA" id="ARBA00022692"/>
    </source>
</evidence>
<dbReference type="GO" id="GO:0022857">
    <property type="term" value="F:transmembrane transporter activity"/>
    <property type="evidence" value="ECO:0007669"/>
    <property type="project" value="InterPro"/>
</dbReference>
<keyword evidence="4 5" id="KW-0472">Membrane</keyword>
<dbReference type="OrthoDB" id="5296287at2759"/>
<reference evidence="7" key="1">
    <citation type="journal article" date="2020" name="Stud. Mycol.">
        <title>101 Dothideomycetes genomes: a test case for predicting lifestyles and emergence of pathogens.</title>
        <authorList>
            <person name="Haridas S."/>
            <person name="Albert R."/>
            <person name="Binder M."/>
            <person name="Bloem J."/>
            <person name="Labutti K."/>
            <person name="Salamov A."/>
            <person name="Andreopoulos B."/>
            <person name="Baker S."/>
            <person name="Barry K."/>
            <person name="Bills G."/>
            <person name="Bluhm B."/>
            <person name="Cannon C."/>
            <person name="Castanera R."/>
            <person name="Culley D."/>
            <person name="Daum C."/>
            <person name="Ezra D."/>
            <person name="Gonzalez J."/>
            <person name="Henrissat B."/>
            <person name="Kuo A."/>
            <person name="Liang C."/>
            <person name="Lipzen A."/>
            <person name="Lutzoni F."/>
            <person name="Magnuson J."/>
            <person name="Mondo S."/>
            <person name="Nolan M."/>
            <person name="Ohm R."/>
            <person name="Pangilinan J."/>
            <person name="Park H.-J."/>
            <person name="Ramirez L."/>
            <person name="Alfaro M."/>
            <person name="Sun H."/>
            <person name="Tritt A."/>
            <person name="Yoshinaga Y."/>
            <person name="Zwiers L.-H."/>
            <person name="Turgeon B."/>
            <person name="Goodwin S."/>
            <person name="Spatafora J."/>
            <person name="Crous P."/>
            <person name="Grigoriev I."/>
        </authorList>
    </citation>
    <scope>NUCLEOTIDE SEQUENCE</scope>
    <source>
        <strain evidence="7">CBS 115976</strain>
    </source>
</reference>
<dbReference type="PANTHER" id="PTHR23502:SF33">
    <property type="entry name" value="MAJOR FACILITATOR SUPERFAMILY (MFS) PROFILE DOMAIN-CONTAINING PROTEIN-RELATED"/>
    <property type="match status" value="1"/>
</dbReference>
<dbReference type="SUPFAM" id="SSF103473">
    <property type="entry name" value="MFS general substrate transporter"/>
    <property type="match status" value="1"/>
</dbReference>
<feature type="transmembrane region" description="Helical" evidence="5">
    <location>
        <begin position="69"/>
        <end position="92"/>
    </location>
</feature>
<dbReference type="EMBL" id="MU004232">
    <property type="protein sequence ID" value="KAF2671612.1"/>
    <property type="molecule type" value="Genomic_DNA"/>
</dbReference>
<comment type="subcellular location">
    <subcellularLocation>
        <location evidence="1">Membrane</location>
        <topology evidence="1">Multi-pass membrane protein</topology>
    </subcellularLocation>
</comment>
<dbReference type="Pfam" id="PF07690">
    <property type="entry name" value="MFS_1"/>
    <property type="match status" value="1"/>
</dbReference>
<keyword evidence="3 5" id="KW-1133">Transmembrane helix</keyword>
<feature type="transmembrane region" description="Helical" evidence="5">
    <location>
        <begin position="405"/>
        <end position="427"/>
    </location>
</feature>
<gene>
    <name evidence="7" type="ORF">BT63DRAFT_445859</name>
</gene>
<feature type="transmembrane region" description="Helical" evidence="5">
    <location>
        <begin position="162"/>
        <end position="186"/>
    </location>
</feature>
<dbReference type="InterPro" id="IPR011701">
    <property type="entry name" value="MFS"/>
</dbReference>
<feature type="transmembrane region" description="Helical" evidence="5">
    <location>
        <begin position="137"/>
        <end position="156"/>
    </location>
</feature>
<dbReference type="FunFam" id="1.20.1250.20:FF:000011">
    <property type="entry name" value="MFS multidrug transporter, putative"/>
    <property type="match status" value="1"/>
</dbReference>
<protein>
    <submittedName>
        <fullName evidence="7">MFS general substrate transporter</fullName>
    </submittedName>
</protein>
<dbReference type="Gene3D" id="1.20.1250.20">
    <property type="entry name" value="MFS general substrate transporter like domains"/>
    <property type="match status" value="1"/>
</dbReference>
<feature type="transmembrane region" description="Helical" evidence="5">
    <location>
        <begin position="473"/>
        <end position="493"/>
    </location>
</feature>
<name>A0A6A6UHF3_9PEZI</name>
<organism evidence="7 8">
    <name type="scientific">Microthyrium microscopicum</name>
    <dbReference type="NCBI Taxonomy" id="703497"/>
    <lineage>
        <taxon>Eukaryota</taxon>
        <taxon>Fungi</taxon>
        <taxon>Dikarya</taxon>
        <taxon>Ascomycota</taxon>
        <taxon>Pezizomycotina</taxon>
        <taxon>Dothideomycetes</taxon>
        <taxon>Dothideomycetes incertae sedis</taxon>
        <taxon>Microthyriales</taxon>
        <taxon>Microthyriaceae</taxon>
        <taxon>Microthyrium</taxon>
    </lineage>
</organism>
<feature type="transmembrane region" description="Helical" evidence="5">
    <location>
        <begin position="225"/>
        <end position="246"/>
    </location>
</feature>
<evidence type="ECO:0000313" key="8">
    <source>
        <dbReference type="Proteomes" id="UP000799302"/>
    </source>
</evidence>
<sequence>MEKPNIIVELNQQIDLKDEASKSESSLEESLPIPSDNVPLMDLDNGLVGWDSLTDTANPQNWSTTKKSILMAFMAVISMLSPLTSTLVAPGIPLAMRDLHSPSPIIGSFMVTIYMLGFTIGPLFLGPLSEIYGRYPIVILSTWFYVIWLLGCALAPTMSSLIVMRLLAGTGGSAVMVIAPAIVADLYSVRRRATASSVVVLTQSVGPALGPICGGFIAQELGWRWGYWILLIVAGSVTAGMTVCMPESYAPKILQKKTERLRKSTGRADLRSMLDKRMSKKALLARSIVRPVKLLTTSPIVILICSYCATIFGFLYLMMTTIPQVFSSTYGWTTSYVGLAYTPIGLGMITALLVIMKTNDAKVIKLTKQNNNVFEPEMRLPATIYFAIWIPISLFWYGWSVDKHTHWIVPILGMFPFGFGMLGIFLPCQTYLVDAFTEYSASAVAVSRASMSIVGAFLPLAGPPLYKALGYGLGNSVLGLVSLVMAPIPILLYKYGGYIRRRWPVTL</sequence>
<dbReference type="Proteomes" id="UP000799302">
    <property type="component" value="Unassembled WGS sequence"/>
</dbReference>